<keyword evidence="4" id="KW-1185">Reference proteome</keyword>
<name>A0A6P7HR27_9TELE</name>
<keyword evidence="2" id="KW-0472">Membrane</keyword>
<feature type="region of interest" description="Disordered" evidence="1">
    <location>
        <begin position="218"/>
        <end position="252"/>
    </location>
</feature>
<gene>
    <name evidence="5" type="primary">LOC114432371</name>
</gene>
<evidence type="ECO:0000256" key="1">
    <source>
        <dbReference type="SAM" id="MobiDB-lite"/>
    </source>
</evidence>
<dbReference type="OrthoDB" id="8960680at2759"/>
<evidence type="ECO:0000313" key="5">
    <source>
        <dbReference type="RefSeq" id="XP_028256163.1"/>
    </source>
</evidence>
<organism evidence="4 5">
    <name type="scientific">Parambassis ranga</name>
    <name type="common">Indian glassy fish</name>
    <dbReference type="NCBI Taxonomy" id="210632"/>
    <lineage>
        <taxon>Eukaryota</taxon>
        <taxon>Metazoa</taxon>
        <taxon>Chordata</taxon>
        <taxon>Craniata</taxon>
        <taxon>Vertebrata</taxon>
        <taxon>Euteleostomi</taxon>
        <taxon>Actinopterygii</taxon>
        <taxon>Neopterygii</taxon>
        <taxon>Teleostei</taxon>
        <taxon>Neoteleostei</taxon>
        <taxon>Acanthomorphata</taxon>
        <taxon>Ovalentaria</taxon>
        <taxon>Ambassidae</taxon>
        <taxon>Parambassis</taxon>
    </lineage>
</organism>
<dbReference type="InParanoid" id="A0A6P7HR27"/>
<reference evidence="5" key="1">
    <citation type="submission" date="2025-08" db="UniProtKB">
        <authorList>
            <consortium name="RefSeq"/>
        </authorList>
    </citation>
    <scope>IDENTIFICATION</scope>
</reference>
<dbReference type="Proteomes" id="UP000515145">
    <property type="component" value="Chromosome 2"/>
</dbReference>
<evidence type="ECO:0000313" key="4">
    <source>
        <dbReference type="Proteomes" id="UP000515145"/>
    </source>
</evidence>
<evidence type="ECO:0000256" key="2">
    <source>
        <dbReference type="SAM" id="Phobius"/>
    </source>
</evidence>
<feature type="transmembrane region" description="Helical" evidence="2">
    <location>
        <begin position="155"/>
        <end position="175"/>
    </location>
</feature>
<dbReference type="Gene3D" id="2.60.40.10">
    <property type="entry name" value="Immunoglobulins"/>
    <property type="match status" value="1"/>
</dbReference>
<dbReference type="RefSeq" id="XP_028256163.1">
    <property type="nucleotide sequence ID" value="XM_028400362.1"/>
</dbReference>
<dbReference type="InterPro" id="IPR013783">
    <property type="entry name" value="Ig-like_fold"/>
</dbReference>
<sequence>MDEDGHKKQMHTVSVELSAPMDHFTLCFVVLLPFCWCSDTEETVVKTVGLNPGGTPLCSSAQLPNITLIVCKIRTKEGTCSLLYQHGHDFEHQCDSRFTLKSNNQTVFLHLNNLTAEDGGVYTCECSHNQGTDTLHLRVAVGEEKSAPIIRFISITWLCAVAAVVSVAGTILAIVMRKRDHTESGPPGVPDKDDENDTYTSLQQPVCDFYQSVTSMSHQHDDIKTKSASKKPASARLTQEMQRDEDELYANI</sequence>
<dbReference type="GeneID" id="114432371"/>
<keyword evidence="2" id="KW-1133">Transmembrane helix</keyword>
<dbReference type="InterPro" id="IPR013106">
    <property type="entry name" value="Ig_V-set"/>
</dbReference>
<protein>
    <submittedName>
        <fullName evidence="5">Uncharacterized protein LOC114432371</fullName>
    </submittedName>
</protein>
<accession>A0A6P7HR27</accession>
<proteinExistence type="predicted"/>
<dbReference type="SUPFAM" id="SSF48726">
    <property type="entry name" value="Immunoglobulin"/>
    <property type="match status" value="1"/>
</dbReference>
<feature type="compositionally biased region" description="Acidic residues" evidence="1">
    <location>
        <begin position="243"/>
        <end position="252"/>
    </location>
</feature>
<evidence type="ECO:0000259" key="3">
    <source>
        <dbReference type="Pfam" id="PF07686"/>
    </source>
</evidence>
<feature type="region of interest" description="Disordered" evidence="1">
    <location>
        <begin position="179"/>
        <end position="198"/>
    </location>
</feature>
<dbReference type="AlphaFoldDB" id="A0A6P7HR27"/>
<dbReference type="Pfam" id="PF07686">
    <property type="entry name" value="V-set"/>
    <property type="match status" value="1"/>
</dbReference>
<dbReference type="InterPro" id="IPR036179">
    <property type="entry name" value="Ig-like_dom_sf"/>
</dbReference>
<keyword evidence="2" id="KW-0812">Transmembrane</keyword>
<feature type="domain" description="Immunoglobulin V-set" evidence="3">
    <location>
        <begin position="74"/>
        <end position="132"/>
    </location>
</feature>